<evidence type="ECO:0000256" key="6">
    <source>
        <dbReference type="SAM" id="Phobius"/>
    </source>
</evidence>
<sequence>MPIKDKVVDTAKAEAKGIRALADASLRSKTYLYPIQGIIYFLRHRSLWKPLTSKLAPMAGLSVGVIATMFAFTYVPQSILLTFVNGPLAFISTIALVLSESAAIITALSRNFIVDDALTDVFDGVLVEEDCMRLVSQGRELKPTGGGVGRLGKALKRPFRKFTPQAIIQYFLYLPLNFIPVIGTVMFIFIQGRKQGPGYHARYFQLKAFKNSQRKDFIDQRKPAYLAFGTVAMLLQMIPAANIFFLYTNTVGAALWAADMEKGVKRQSLEMDDKGPGGAVKQVNGATAM</sequence>
<evidence type="ECO:0000313" key="7">
    <source>
        <dbReference type="EMBL" id="TGZ81260.1"/>
    </source>
</evidence>
<dbReference type="Pfam" id="PF07264">
    <property type="entry name" value="EI24"/>
    <property type="match status" value="1"/>
</dbReference>
<name>A0A4S2MX68_9PEZI</name>
<evidence type="ECO:0000256" key="4">
    <source>
        <dbReference type="ARBA" id="ARBA00023136"/>
    </source>
</evidence>
<feature type="transmembrane region" description="Helical" evidence="6">
    <location>
        <begin position="87"/>
        <end position="108"/>
    </location>
</feature>
<keyword evidence="8" id="KW-1185">Reference proteome</keyword>
<reference evidence="7 8" key="1">
    <citation type="submission" date="2019-04" db="EMBL/GenBank/DDBJ databases">
        <title>Comparative genomics and transcriptomics to analyze fruiting body development in filamentous ascomycetes.</title>
        <authorList>
            <consortium name="DOE Joint Genome Institute"/>
            <person name="Lutkenhaus R."/>
            <person name="Traeger S."/>
            <person name="Breuer J."/>
            <person name="Kuo A."/>
            <person name="Lipzen A."/>
            <person name="Pangilinan J."/>
            <person name="Dilworth D."/>
            <person name="Sandor L."/>
            <person name="Poggeler S."/>
            <person name="Barry K."/>
            <person name="Grigoriev I.V."/>
            <person name="Nowrousian M."/>
        </authorList>
    </citation>
    <scope>NUCLEOTIDE SEQUENCE [LARGE SCALE GENOMIC DNA]</scope>
    <source>
        <strain evidence="7 8">CBS 389.68</strain>
    </source>
</reference>
<feature type="transmembrane region" description="Helical" evidence="6">
    <location>
        <begin position="224"/>
        <end position="247"/>
    </location>
</feature>
<gene>
    <name evidence="7" type="ORF">EX30DRAFT_331256</name>
</gene>
<dbReference type="STRING" id="341454.A0A4S2MX68"/>
<dbReference type="FunCoup" id="A0A4S2MX68">
    <property type="interactions" value="74"/>
</dbReference>
<evidence type="ECO:0000256" key="3">
    <source>
        <dbReference type="ARBA" id="ARBA00022989"/>
    </source>
</evidence>
<evidence type="ECO:0000256" key="5">
    <source>
        <dbReference type="SAM" id="MobiDB-lite"/>
    </source>
</evidence>
<dbReference type="OrthoDB" id="10012223at2759"/>
<evidence type="ECO:0000256" key="1">
    <source>
        <dbReference type="ARBA" id="ARBA00004141"/>
    </source>
</evidence>
<feature type="region of interest" description="Disordered" evidence="5">
    <location>
        <begin position="270"/>
        <end position="289"/>
    </location>
</feature>
<feature type="transmembrane region" description="Helical" evidence="6">
    <location>
        <begin position="55"/>
        <end position="75"/>
    </location>
</feature>
<evidence type="ECO:0008006" key="9">
    <source>
        <dbReference type="Google" id="ProtNLM"/>
    </source>
</evidence>
<dbReference type="InterPro" id="IPR059112">
    <property type="entry name" value="CysZ/EI24"/>
</dbReference>
<dbReference type="Proteomes" id="UP000298138">
    <property type="component" value="Unassembled WGS sequence"/>
</dbReference>
<dbReference type="GO" id="GO:0005811">
    <property type="term" value="C:lipid droplet"/>
    <property type="evidence" value="ECO:0007669"/>
    <property type="project" value="TreeGrafter"/>
</dbReference>
<organism evidence="7 8">
    <name type="scientific">Ascodesmis nigricans</name>
    <dbReference type="NCBI Taxonomy" id="341454"/>
    <lineage>
        <taxon>Eukaryota</taxon>
        <taxon>Fungi</taxon>
        <taxon>Dikarya</taxon>
        <taxon>Ascomycota</taxon>
        <taxon>Pezizomycotina</taxon>
        <taxon>Pezizomycetes</taxon>
        <taxon>Pezizales</taxon>
        <taxon>Ascodesmidaceae</taxon>
        <taxon>Ascodesmis</taxon>
    </lineage>
</organism>
<protein>
    <recommendedName>
        <fullName evidence="9">Outer spore wall protein RRT8</fullName>
    </recommendedName>
</protein>
<comment type="subcellular location">
    <subcellularLocation>
        <location evidence="1">Membrane</location>
        <topology evidence="1">Multi-pass membrane protein</topology>
    </subcellularLocation>
</comment>
<dbReference type="InterPro" id="IPR052786">
    <property type="entry name" value="Spore_wall_assembly"/>
</dbReference>
<feature type="transmembrane region" description="Helical" evidence="6">
    <location>
        <begin position="167"/>
        <end position="190"/>
    </location>
</feature>
<accession>A0A4S2MX68</accession>
<dbReference type="GO" id="GO:0005619">
    <property type="term" value="C:ascospore wall"/>
    <property type="evidence" value="ECO:0007669"/>
    <property type="project" value="TreeGrafter"/>
</dbReference>
<evidence type="ECO:0000313" key="8">
    <source>
        <dbReference type="Proteomes" id="UP000298138"/>
    </source>
</evidence>
<dbReference type="PANTHER" id="PTHR34292">
    <property type="entry name" value="OUTER SPORE WALL PROTEIN LDS1"/>
    <property type="match status" value="1"/>
</dbReference>
<dbReference type="InParanoid" id="A0A4S2MX68"/>
<dbReference type="AlphaFoldDB" id="A0A4S2MX68"/>
<dbReference type="PANTHER" id="PTHR34292:SF2">
    <property type="entry name" value="OUTER SPORE WALL PROTEIN LDS1"/>
    <property type="match status" value="1"/>
</dbReference>
<proteinExistence type="predicted"/>
<evidence type="ECO:0000256" key="2">
    <source>
        <dbReference type="ARBA" id="ARBA00022692"/>
    </source>
</evidence>
<keyword evidence="3 6" id="KW-1133">Transmembrane helix</keyword>
<dbReference type="GO" id="GO:0005628">
    <property type="term" value="C:prospore membrane"/>
    <property type="evidence" value="ECO:0007669"/>
    <property type="project" value="TreeGrafter"/>
</dbReference>
<keyword evidence="4 6" id="KW-0472">Membrane</keyword>
<dbReference type="EMBL" id="ML220120">
    <property type="protein sequence ID" value="TGZ81260.1"/>
    <property type="molecule type" value="Genomic_DNA"/>
</dbReference>
<keyword evidence="2 6" id="KW-0812">Transmembrane</keyword>